<evidence type="ECO:0000256" key="3">
    <source>
        <dbReference type="ARBA" id="ARBA00022840"/>
    </source>
</evidence>
<keyword evidence="5" id="KW-0030">Aminoacyl-tRNA synthetase</keyword>
<dbReference type="GO" id="GO:0004822">
    <property type="term" value="F:isoleucine-tRNA ligase activity"/>
    <property type="evidence" value="ECO:0007669"/>
    <property type="project" value="TreeGrafter"/>
</dbReference>
<evidence type="ECO:0000256" key="1">
    <source>
        <dbReference type="ARBA" id="ARBA00022598"/>
    </source>
</evidence>
<organism evidence="8 9">
    <name type="scientific">Didymodactylos carnosus</name>
    <dbReference type="NCBI Taxonomy" id="1234261"/>
    <lineage>
        <taxon>Eukaryota</taxon>
        <taxon>Metazoa</taxon>
        <taxon>Spiralia</taxon>
        <taxon>Gnathifera</taxon>
        <taxon>Rotifera</taxon>
        <taxon>Eurotatoria</taxon>
        <taxon>Bdelloidea</taxon>
        <taxon>Philodinida</taxon>
        <taxon>Philodinidae</taxon>
        <taxon>Didymodactylos</taxon>
    </lineage>
</organism>
<protein>
    <recommendedName>
        <fullName evidence="6">Aminoacyl-tRNA synthetase class Ia domain-containing protein</fullName>
    </recommendedName>
</protein>
<dbReference type="Gene3D" id="3.40.50.620">
    <property type="entry name" value="HUPs"/>
    <property type="match status" value="1"/>
</dbReference>
<dbReference type="Proteomes" id="UP000682733">
    <property type="component" value="Unassembled WGS sequence"/>
</dbReference>
<dbReference type="GO" id="GO:0005524">
    <property type="term" value="F:ATP binding"/>
    <property type="evidence" value="ECO:0007669"/>
    <property type="project" value="UniProtKB-KW"/>
</dbReference>
<evidence type="ECO:0000256" key="5">
    <source>
        <dbReference type="ARBA" id="ARBA00023146"/>
    </source>
</evidence>
<dbReference type="InterPro" id="IPR050081">
    <property type="entry name" value="Ile-tRNA_ligase"/>
</dbReference>
<accession>A0A8S2I1Q5</accession>
<evidence type="ECO:0000256" key="4">
    <source>
        <dbReference type="ARBA" id="ARBA00022917"/>
    </source>
</evidence>
<dbReference type="GO" id="GO:0006428">
    <property type="term" value="P:isoleucyl-tRNA aminoacylation"/>
    <property type="evidence" value="ECO:0007669"/>
    <property type="project" value="TreeGrafter"/>
</dbReference>
<keyword evidence="1" id="KW-0436">Ligase</keyword>
<evidence type="ECO:0000313" key="9">
    <source>
        <dbReference type="Proteomes" id="UP000682733"/>
    </source>
</evidence>
<sequence length="137" mass="16508">MKNQIKSQAALRQKFDTNRLWEWQASQKNRPLFILHDGPPYANGPLHMGHFLNKIQKDVICRYKLLNGYKIDFRPGWDCHARQFATDAIELQKKEFQSWSILADWNNCYKTFDKEYIIDEIKLFWKLYEKVRRVVIG</sequence>
<comment type="caution">
    <text evidence="8">The sequence shown here is derived from an EMBL/GenBank/DDBJ whole genome shotgun (WGS) entry which is preliminary data.</text>
</comment>
<keyword evidence="3" id="KW-0067">ATP-binding</keyword>
<dbReference type="InterPro" id="IPR002300">
    <property type="entry name" value="aa-tRNA-synth_Ia"/>
</dbReference>
<dbReference type="GO" id="GO:0005739">
    <property type="term" value="C:mitochondrion"/>
    <property type="evidence" value="ECO:0007669"/>
    <property type="project" value="TreeGrafter"/>
</dbReference>
<dbReference type="PANTHER" id="PTHR42765">
    <property type="entry name" value="SOLEUCYL-TRNA SYNTHETASE"/>
    <property type="match status" value="1"/>
</dbReference>
<evidence type="ECO:0000313" key="7">
    <source>
        <dbReference type="EMBL" id="CAF0932904.1"/>
    </source>
</evidence>
<dbReference type="SUPFAM" id="SSF52374">
    <property type="entry name" value="Nucleotidylyl transferase"/>
    <property type="match status" value="1"/>
</dbReference>
<dbReference type="EMBL" id="CAJOBA010004297">
    <property type="protein sequence ID" value="CAF3708992.1"/>
    <property type="molecule type" value="Genomic_DNA"/>
</dbReference>
<name>A0A8S2I1Q5_9BILA</name>
<keyword evidence="2" id="KW-0547">Nucleotide-binding</keyword>
<evidence type="ECO:0000256" key="2">
    <source>
        <dbReference type="ARBA" id="ARBA00022741"/>
    </source>
</evidence>
<dbReference type="InterPro" id="IPR014729">
    <property type="entry name" value="Rossmann-like_a/b/a_fold"/>
</dbReference>
<keyword evidence="4" id="KW-0648">Protein biosynthesis</keyword>
<dbReference type="EMBL" id="CAJNOK010004295">
    <property type="protein sequence ID" value="CAF0932904.1"/>
    <property type="molecule type" value="Genomic_DNA"/>
</dbReference>
<dbReference type="GO" id="GO:0032543">
    <property type="term" value="P:mitochondrial translation"/>
    <property type="evidence" value="ECO:0007669"/>
    <property type="project" value="TreeGrafter"/>
</dbReference>
<evidence type="ECO:0000259" key="6">
    <source>
        <dbReference type="Pfam" id="PF00133"/>
    </source>
</evidence>
<gene>
    <name evidence="7" type="ORF">OVA965_LOCUS11230</name>
    <name evidence="8" type="ORF">TMI583_LOCUS11226</name>
</gene>
<proteinExistence type="predicted"/>
<dbReference type="Pfam" id="PF00133">
    <property type="entry name" value="tRNA-synt_1"/>
    <property type="match status" value="1"/>
</dbReference>
<dbReference type="AlphaFoldDB" id="A0A8S2I1Q5"/>
<evidence type="ECO:0000313" key="8">
    <source>
        <dbReference type="EMBL" id="CAF3708992.1"/>
    </source>
</evidence>
<feature type="domain" description="Aminoacyl-tRNA synthetase class Ia" evidence="6">
    <location>
        <begin position="17"/>
        <end position="80"/>
    </location>
</feature>
<reference evidence="8" key="1">
    <citation type="submission" date="2021-02" db="EMBL/GenBank/DDBJ databases">
        <authorList>
            <person name="Nowell W R."/>
        </authorList>
    </citation>
    <scope>NUCLEOTIDE SEQUENCE</scope>
</reference>
<dbReference type="PROSITE" id="PS00178">
    <property type="entry name" value="AA_TRNA_LIGASE_I"/>
    <property type="match status" value="1"/>
</dbReference>
<dbReference type="InterPro" id="IPR001412">
    <property type="entry name" value="aa-tRNA-synth_I_CS"/>
</dbReference>
<dbReference type="PANTHER" id="PTHR42765:SF1">
    <property type="entry name" value="ISOLEUCINE--TRNA LIGASE, MITOCHONDRIAL"/>
    <property type="match status" value="1"/>
</dbReference>
<dbReference type="Proteomes" id="UP000677228">
    <property type="component" value="Unassembled WGS sequence"/>
</dbReference>